<name>A0A1S3HYH0_LINAN</name>
<dbReference type="RefSeq" id="XP_013390616.1">
    <property type="nucleotide sequence ID" value="XM_013535162.1"/>
</dbReference>
<dbReference type="PANTHER" id="PTHR21580">
    <property type="entry name" value="SHIPPO-1-RELATED"/>
    <property type="match status" value="1"/>
</dbReference>
<dbReference type="OrthoDB" id="429991at2759"/>
<dbReference type="AlphaFoldDB" id="A0A1S3HYH0"/>
<dbReference type="InParanoid" id="A0A1S3HYH0"/>
<evidence type="ECO:0000313" key="3">
    <source>
        <dbReference type="RefSeq" id="XP_013390616.1"/>
    </source>
</evidence>
<feature type="region of interest" description="Disordered" evidence="1">
    <location>
        <begin position="191"/>
        <end position="215"/>
    </location>
</feature>
<keyword evidence="2" id="KW-1185">Reference proteome</keyword>
<gene>
    <name evidence="3" type="primary">LOC106159008</name>
</gene>
<organism evidence="2 3">
    <name type="scientific">Lingula anatina</name>
    <name type="common">Brachiopod</name>
    <name type="synonym">Lingula unguis</name>
    <dbReference type="NCBI Taxonomy" id="7574"/>
    <lineage>
        <taxon>Eukaryota</taxon>
        <taxon>Metazoa</taxon>
        <taxon>Spiralia</taxon>
        <taxon>Lophotrochozoa</taxon>
        <taxon>Brachiopoda</taxon>
        <taxon>Linguliformea</taxon>
        <taxon>Lingulata</taxon>
        <taxon>Lingulida</taxon>
        <taxon>Linguloidea</taxon>
        <taxon>Lingulidae</taxon>
        <taxon>Lingula</taxon>
    </lineage>
</organism>
<dbReference type="FunCoup" id="A0A1S3HYH0">
    <property type="interactions" value="2"/>
</dbReference>
<dbReference type="PANTHER" id="PTHR21580:SF28">
    <property type="entry name" value="BOREALIN N-TERMINAL DOMAIN-CONTAINING PROTEIN-RELATED"/>
    <property type="match status" value="1"/>
</dbReference>
<dbReference type="InterPro" id="IPR051291">
    <property type="entry name" value="CIMAP"/>
</dbReference>
<evidence type="ECO:0000313" key="2">
    <source>
        <dbReference type="Proteomes" id="UP000085678"/>
    </source>
</evidence>
<accession>A0A1S3HYH0</accession>
<dbReference type="OMA" id="YVNHDCT"/>
<protein>
    <submittedName>
        <fullName evidence="3">Outer dense fiber protein 3</fullName>
    </submittedName>
</protein>
<dbReference type="InterPro" id="IPR010736">
    <property type="entry name" value="SHIPPO-rpt"/>
</dbReference>
<dbReference type="Proteomes" id="UP000085678">
    <property type="component" value="Unplaced"/>
</dbReference>
<proteinExistence type="predicted"/>
<dbReference type="KEGG" id="lak:106159008"/>
<feature type="region of interest" description="Disordered" evidence="1">
    <location>
        <begin position="124"/>
        <end position="151"/>
    </location>
</feature>
<dbReference type="Pfam" id="PF07004">
    <property type="entry name" value="SHIPPO-rpt"/>
    <property type="match status" value="4"/>
</dbReference>
<feature type="compositionally biased region" description="Polar residues" evidence="1">
    <location>
        <begin position="132"/>
        <end position="143"/>
    </location>
</feature>
<evidence type="ECO:0000256" key="1">
    <source>
        <dbReference type="SAM" id="MobiDB-lite"/>
    </source>
</evidence>
<sequence>MPQGSPNPAEIRIAAAYGGPGPAYMLPPTIGANGHDPTRVKNPGYSFGQKFAPNTDCSPGPIYHVNPSLTRRGGNGNPRYSFAGRQKELSKFHTPGPGAYNCDKVKPVKERKAPAYSIGLRTRYRPTDNIPAPNSYSVPSTLGSKVPDKRGNPSFTMTARNANSYDTKTPGPNHYKIVDASVYKKRPVHFSLKGRTSQPGDKTQKPGPGAHNPQLVTVHMKSNPKFTMGTRHSQFVMPMITLADVSD</sequence>
<reference evidence="3" key="1">
    <citation type="submission" date="2025-08" db="UniProtKB">
        <authorList>
            <consortium name="RefSeq"/>
        </authorList>
    </citation>
    <scope>IDENTIFICATION</scope>
    <source>
        <tissue evidence="3">Gonads</tissue>
    </source>
</reference>
<dbReference type="GeneID" id="106159008"/>